<protein>
    <submittedName>
        <fullName evidence="2">Uncharacterized protein</fullName>
    </submittedName>
</protein>
<gene>
    <name evidence="2" type="ORF">PDM29_08115</name>
</gene>
<dbReference type="RefSeq" id="WP_311193339.1">
    <property type="nucleotide sequence ID" value="NZ_CP115541.1"/>
</dbReference>
<evidence type="ECO:0000313" key="2">
    <source>
        <dbReference type="EMBL" id="WNH54227.1"/>
    </source>
</evidence>
<feature type="compositionally biased region" description="Basic and acidic residues" evidence="1">
    <location>
        <begin position="1"/>
        <end position="16"/>
    </location>
</feature>
<dbReference type="Proteomes" id="UP001302072">
    <property type="component" value="Chromosome"/>
</dbReference>
<organism evidence="2 3">
    <name type="scientific">Stenotrophomonas oahuensis</name>
    <dbReference type="NCBI Taxonomy" id="3003271"/>
    <lineage>
        <taxon>Bacteria</taxon>
        <taxon>Pseudomonadati</taxon>
        <taxon>Pseudomonadota</taxon>
        <taxon>Gammaproteobacteria</taxon>
        <taxon>Lysobacterales</taxon>
        <taxon>Lysobacteraceae</taxon>
        <taxon>Stenotrophomonas</taxon>
    </lineage>
</organism>
<dbReference type="EMBL" id="CP115541">
    <property type="protein sequence ID" value="WNH54227.1"/>
    <property type="molecule type" value="Genomic_DNA"/>
</dbReference>
<feature type="region of interest" description="Disordered" evidence="1">
    <location>
        <begin position="1"/>
        <end position="27"/>
    </location>
</feature>
<name>A0ABY9YTN2_9GAMM</name>
<sequence length="115" mass="13243">MHKHWSDTHHAGPIRDEVEDAYTEQEQAAHPQYVCDACNDDNEPFMTFRGYWIYDMNMPAGAGLEVVTLDDGFWVRPVRPCGPVARHMPRIIKRVVQYTEVETNRQRKGGVGSVR</sequence>
<proteinExistence type="predicted"/>
<reference evidence="2 3" key="1">
    <citation type="submission" date="2022-12" db="EMBL/GenBank/DDBJ databases">
        <title>Two new species, Stenotrophomonas aracearum and Stenotrophomonas oahuensis, isolated from Anthurium (Araceae family) in Hawaii.</title>
        <authorList>
            <person name="Chunag S.C."/>
            <person name="Dobhal S."/>
            <person name="Alvarez A."/>
            <person name="Arif M."/>
        </authorList>
    </citation>
    <scope>NUCLEOTIDE SEQUENCE [LARGE SCALE GENOMIC DNA]</scope>
    <source>
        <strain evidence="2 3">A5586</strain>
    </source>
</reference>
<evidence type="ECO:0000313" key="3">
    <source>
        <dbReference type="Proteomes" id="UP001302072"/>
    </source>
</evidence>
<accession>A0ABY9YTN2</accession>
<evidence type="ECO:0000256" key="1">
    <source>
        <dbReference type="SAM" id="MobiDB-lite"/>
    </source>
</evidence>
<keyword evidence="3" id="KW-1185">Reference proteome</keyword>